<dbReference type="STRING" id="318479.A0A0N4UK99"/>
<dbReference type="AlphaFoldDB" id="A0A0N4UK99"/>
<evidence type="ECO:0000256" key="2">
    <source>
        <dbReference type="ARBA" id="ARBA00004184"/>
    </source>
</evidence>
<dbReference type="Pfam" id="PF07534">
    <property type="entry name" value="TLD"/>
    <property type="match status" value="1"/>
</dbReference>
<gene>
    <name evidence="9" type="ORF">DME_LOCUS10269</name>
</gene>
<name>A0A0N4UK99_DRAME</name>
<evidence type="ECO:0000259" key="8">
    <source>
        <dbReference type="PROSITE" id="PS51886"/>
    </source>
</evidence>
<feature type="domain" description="TLDc" evidence="8">
    <location>
        <begin position="454"/>
        <end position="621"/>
    </location>
</feature>
<evidence type="ECO:0000313" key="12">
    <source>
        <dbReference type="WBParaSite" id="DME_0000813301-mRNA-1"/>
    </source>
</evidence>
<dbReference type="InterPro" id="IPR035969">
    <property type="entry name" value="Rab-GAP_TBC_sf"/>
</dbReference>
<keyword evidence="3" id="KW-0770">Synapse</keyword>
<keyword evidence="11" id="KW-1185">Reference proteome</keyword>
<dbReference type="Pfam" id="PF00566">
    <property type="entry name" value="RabGAP-TBC"/>
    <property type="match status" value="1"/>
</dbReference>
<dbReference type="GO" id="GO:0012505">
    <property type="term" value="C:endomembrane system"/>
    <property type="evidence" value="ECO:0007669"/>
    <property type="project" value="UniProtKB-SubCell"/>
</dbReference>
<dbReference type="EMBL" id="UYYG01001209">
    <property type="protein sequence ID" value="VDN60296.1"/>
    <property type="molecule type" value="Genomic_DNA"/>
</dbReference>
<evidence type="ECO:0000313" key="10">
    <source>
        <dbReference type="Proteomes" id="UP000038040"/>
    </source>
</evidence>
<evidence type="ECO:0000313" key="9">
    <source>
        <dbReference type="EMBL" id="VDN60296.1"/>
    </source>
</evidence>
<keyword evidence="5" id="KW-0968">Cytoplasmic vesicle</keyword>
<evidence type="ECO:0000256" key="6">
    <source>
        <dbReference type="ARBA" id="ARBA00034103"/>
    </source>
</evidence>
<dbReference type="InterPro" id="IPR006571">
    <property type="entry name" value="TLDc_dom"/>
</dbReference>
<dbReference type="SMART" id="SM00584">
    <property type="entry name" value="TLDc"/>
    <property type="match status" value="1"/>
</dbReference>
<feature type="region of interest" description="Disordered" evidence="7">
    <location>
        <begin position="21"/>
        <end position="60"/>
    </location>
</feature>
<dbReference type="SUPFAM" id="SSF47923">
    <property type="entry name" value="Ypt/Rab-GAP domain of gyp1p"/>
    <property type="match status" value="1"/>
</dbReference>
<dbReference type="Proteomes" id="UP000038040">
    <property type="component" value="Unplaced"/>
</dbReference>
<dbReference type="PROSITE" id="PS51886">
    <property type="entry name" value="TLDC"/>
    <property type="match status" value="1"/>
</dbReference>
<reference evidence="9 11" key="2">
    <citation type="submission" date="2018-11" db="EMBL/GenBank/DDBJ databases">
        <authorList>
            <consortium name="Pathogen Informatics"/>
        </authorList>
    </citation>
    <scope>NUCLEOTIDE SEQUENCE [LARGE SCALE GENOMIC DNA]</scope>
</reference>
<evidence type="ECO:0000256" key="3">
    <source>
        <dbReference type="ARBA" id="ARBA00023018"/>
    </source>
</evidence>
<evidence type="ECO:0000256" key="1">
    <source>
        <dbReference type="ARBA" id="ARBA00004156"/>
    </source>
</evidence>
<sequence length="622" mass="71783">MDSRRGSLSRISIALQRSFRRLKRDERRSSRGLSECAENSGKNQSGRSVGGNREMPTREDANSILPAKVLDIKLDKSESFELFNLCKNMENLVLHSRRGIYDSREPDQSYFSPYTNFKINDFSNKYDRQIATLQMMENCIGNRVAKRLMRNKDIPVDHEARKVLWKSIYKGRRFEDMKSYYNNSVSDVQTDCEGRPLFDEKVYFLNTDGTAALGRLMGVFKMGRLSEFPDFILSSFGAVFLHFMEEDEAYAFTERVLYDSLFNISISAVLQRYGTSRALVDMLHSYRPRVYQYLRRKLGSDTTDDDLAYLIDDWKRWLFRLLHFNHLVRVIDCFLVEGPKILLRVVIAILCIWHHFRCYRTSGLARINRRKKLRELGNHIGAVTFECRVGTKGLLDFAFKLRNFKSEYIIRVLQKYSNEVLVGEPEEPVVRDCIDGGFIGVISDDVRGRTFQSKLISPYVASCLMSYLPKKYIHVTPVLLFDAIQDGISFNTLWNRIDDAQSTIIIIKTLSHEVFGAYCSSPWNLRRRTDRFFGTNECFLFKVSPLRDAPIIYQFIEDELERSTYFMCGKQAIGGGGDGMAIYIENDLTSGTTAASTTFGNPKLAKPFFFDIEDMEVFGVSD</sequence>
<dbReference type="InterPro" id="IPR000195">
    <property type="entry name" value="Rab-GAP-TBC_dom"/>
</dbReference>
<dbReference type="OrthoDB" id="10065050at2759"/>
<evidence type="ECO:0000256" key="4">
    <source>
        <dbReference type="ARBA" id="ARBA00023136"/>
    </source>
</evidence>
<dbReference type="Gene3D" id="1.10.472.80">
    <property type="entry name" value="Ypt/Rab-GAP domain of gyp1p, domain 3"/>
    <property type="match status" value="1"/>
</dbReference>
<evidence type="ECO:0000256" key="5">
    <source>
        <dbReference type="ARBA" id="ARBA00023329"/>
    </source>
</evidence>
<dbReference type="PANTHER" id="PTHR23354:SF122">
    <property type="entry name" value="GTPASE-ACTIVATING PROTEIN SKYWALKER"/>
    <property type="match status" value="1"/>
</dbReference>
<dbReference type="WBParaSite" id="DME_0000813301-mRNA-1">
    <property type="protein sequence ID" value="DME_0000813301-mRNA-1"/>
    <property type="gene ID" value="DME_0000813301"/>
</dbReference>
<dbReference type="PANTHER" id="PTHR23354">
    <property type="entry name" value="NUCLEOLAR PROTEIN 7/ESTROGEN RECEPTOR COACTIVATOR-RELATED"/>
    <property type="match status" value="1"/>
</dbReference>
<evidence type="ECO:0000256" key="7">
    <source>
        <dbReference type="SAM" id="MobiDB-lite"/>
    </source>
</evidence>
<proteinExistence type="predicted"/>
<organism evidence="10 12">
    <name type="scientific">Dracunculus medinensis</name>
    <name type="common">Guinea worm</name>
    <dbReference type="NCBI Taxonomy" id="318479"/>
    <lineage>
        <taxon>Eukaryota</taxon>
        <taxon>Metazoa</taxon>
        <taxon>Ecdysozoa</taxon>
        <taxon>Nematoda</taxon>
        <taxon>Chromadorea</taxon>
        <taxon>Rhabditida</taxon>
        <taxon>Spirurina</taxon>
        <taxon>Dracunculoidea</taxon>
        <taxon>Dracunculidae</taxon>
        <taxon>Dracunculus</taxon>
    </lineage>
</organism>
<dbReference type="Proteomes" id="UP000274756">
    <property type="component" value="Unassembled WGS sequence"/>
</dbReference>
<protein>
    <submittedName>
        <fullName evidence="12">TLDc domain-containing protein</fullName>
    </submittedName>
</protein>
<dbReference type="GO" id="GO:0045202">
    <property type="term" value="C:synapse"/>
    <property type="evidence" value="ECO:0007669"/>
    <property type="project" value="UniProtKB-SubCell"/>
</dbReference>
<accession>A0A0N4UK99</accession>
<dbReference type="GO" id="GO:0030659">
    <property type="term" value="C:cytoplasmic vesicle membrane"/>
    <property type="evidence" value="ECO:0007669"/>
    <property type="project" value="UniProtKB-SubCell"/>
</dbReference>
<evidence type="ECO:0000313" key="11">
    <source>
        <dbReference type="Proteomes" id="UP000274756"/>
    </source>
</evidence>
<comment type="subcellular location">
    <subcellularLocation>
        <location evidence="1">Cytoplasmic vesicle membrane</location>
    </subcellularLocation>
    <subcellularLocation>
        <location evidence="2">Endomembrane system</location>
        <topology evidence="2">Peripheral membrane protein</topology>
    </subcellularLocation>
    <subcellularLocation>
        <location evidence="6">Synapse</location>
    </subcellularLocation>
</comment>
<keyword evidence="4" id="KW-0472">Membrane</keyword>
<reference evidence="12" key="1">
    <citation type="submission" date="2017-02" db="UniProtKB">
        <authorList>
            <consortium name="WormBaseParasite"/>
        </authorList>
    </citation>
    <scope>IDENTIFICATION</scope>
</reference>